<evidence type="ECO:0000313" key="3">
    <source>
        <dbReference type="Proteomes" id="UP001603857"/>
    </source>
</evidence>
<reference evidence="2 3" key="1">
    <citation type="submission" date="2024-08" db="EMBL/GenBank/DDBJ databases">
        <title>Insights into the chromosomal genome structure of Flemingia macrophylla.</title>
        <authorList>
            <person name="Ding Y."/>
            <person name="Zhao Y."/>
            <person name="Bi W."/>
            <person name="Wu M."/>
            <person name="Zhao G."/>
            <person name="Gong Y."/>
            <person name="Li W."/>
            <person name="Zhang P."/>
        </authorList>
    </citation>
    <scope>NUCLEOTIDE SEQUENCE [LARGE SCALE GENOMIC DNA]</scope>
    <source>
        <strain evidence="2">DYQJB</strain>
        <tissue evidence="2">Leaf</tissue>
    </source>
</reference>
<feature type="region of interest" description="Disordered" evidence="1">
    <location>
        <begin position="130"/>
        <end position="156"/>
    </location>
</feature>
<feature type="compositionally biased region" description="Polar residues" evidence="1">
    <location>
        <begin position="55"/>
        <end position="71"/>
    </location>
</feature>
<keyword evidence="3" id="KW-1185">Reference proteome</keyword>
<feature type="compositionally biased region" description="Polar residues" evidence="1">
    <location>
        <begin position="130"/>
        <end position="149"/>
    </location>
</feature>
<feature type="region of interest" description="Disordered" evidence="1">
    <location>
        <begin position="259"/>
        <end position="287"/>
    </location>
</feature>
<feature type="region of interest" description="Disordered" evidence="1">
    <location>
        <begin position="39"/>
        <end position="106"/>
    </location>
</feature>
<feature type="compositionally biased region" description="Polar residues" evidence="1">
    <location>
        <begin position="168"/>
        <end position="197"/>
    </location>
</feature>
<evidence type="ECO:0000256" key="1">
    <source>
        <dbReference type="SAM" id="MobiDB-lite"/>
    </source>
</evidence>
<feature type="compositionally biased region" description="Basic and acidic residues" evidence="1">
    <location>
        <begin position="1"/>
        <end position="11"/>
    </location>
</feature>
<protein>
    <submittedName>
        <fullName evidence="2">Uncharacterized protein</fullName>
    </submittedName>
</protein>
<feature type="region of interest" description="Disordered" evidence="1">
    <location>
        <begin position="168"/>
        <end position="214"/>
    </location>
</feature>
<gene>
    <name evidence="2" type="ORF">Fmac_014833</name>
</gene>
<dbReference type="AlphaFoldDB" id="A0ABD1MEW0"/>
<organism evidence="2 3">
    <name type="scientific">Flemingia macrophylla</name>
    <dbReference type="NCBI Taxonomy" id="520843"/>
    <lineage>
        <taxon>Eukaryota</taxon>
        <taxon>Viridiplantae</taxon>
        <taxon>Streptophyta</taxon>
        <taxon>Embryophyta</taxon>
        <taxon>Tracheophyta</taxon>
        <taxon>Spermatophyta</taxon>
        <taxon>Magnoliopsida</taxon>
        <taxon>eudicotyledons</taxon>
        <taxon>Gunneridae</taxon>
        <taxon>Pentapetalae</taxon>
        <taxon>rosids</taxon>
        <taxon>fabids</taxon>
        <taxon>Fabales</taxon>
        <taxon>Fabaceae</taxon>
        <taxon>Papilionoideae</taxon>
        <taxon>50 kb inversion clade</taxon>
        <taxon>NPAAA clade</taxon>
        <taxon>indigoferoid/millettioid clade</taxon>
        <taxon>Phaseoleae</taxon>
        <taxon>Flemingia</taxon>
    </lineage>
</organism>
<name>A0ABD1MEW0_9FABA</name>
<proteinExistence type="predicted"/>
<dbReference type="Proteomes" id="UP001603857">
    <property type="component" value="Unassembled WGS sequence"/>
</dbReference>
<feature type="region of interest" description="Disordered" evidence="1">
    <location>
        <begin position="1"/>
        <end position="20"/>
    </location>
</feature>
<comment type="caution">
    <text evidence="2">The sequence shown here is derived from an EMBL/GenBank/DDBJ whole genome shotgun (WGS) entry which is preliminary data.</text>
</comment>
<feature type="region of interest" description="Disordered" evidence="1">
    <location>
        <begin position="311"/>
        <end position="330"/>
    </location>
</feature>
<feature type="compositionally biased region" description="Basic and acidic residues" evidence="1">
    <location>
        <begin position="271"/>
        <end position="285"/>
    </location>
</feature>
<feature type="compositionally biased region" description="Polar residues" evidence="1">
    <location>
        <begin position="79"/>
        <end position="104"/>
    </location>
</feature>
<evidence type="ECO:0000313" key="2">
    <source>
        <dbReference type="EMBL" id="KAL2333620.1"/>
    </source>
</evidence>
<sequence>MKAHDKGEKTDSTQLPQVRSSAELLKKFQIKQEKIISNIGGPIHNKREVSKQRKGSGQEQFKLSSFASSAQAKRMTQPKVPSQNTTSSQAKGMTQKQAIGQTKGMTHLKVPLQIEASGQTKGLTQNQAIGQTKGMTQPKVPTQNQTSGQAKGMSHPKVPLQIEASGQTKGLTQNQASDKTKGTTQPKVPTQNQTSGQAKRMTQPKAPSQNQQPMKRVVCEDDMSRTMQGTNGKKAKRIPMCGSMLIDEFLKQNEEFCEQKEQGDESANEEENFHEQVECAQKEGGETNENAIEEEVDNMMAAALGYEITAGPRSSASSHVPHQEEGGFDY</sequence>
<accession>A0ABD1MEW0</accession>
<dbReference type="EMBL" id="JBGMDY010000005">
    <property type="protein sequence ID" value="KAL2333620.1"/>
    <property type="molecule type" value="Genomic_DNA"/>
</dbReference>
<feature type="compositionally biased region" description="Basic and acidic residues" evidence="1">
    <location>
        <begin position="321"/>
        <end position="330"/>
    </location>
</feature>